<dbReference type="SMART" id="SM00575">
    <property type="entry name" value="ZnF_PMZ"/>
    <property type="match status" value="1"/>
</dbReference>
<evidence type="ECO:0000256" key="4">
    <source>
        <dbReference type="PROSITE-ProRule" id="PRU00325"/>
    </source>
</evidence>
<dbReference type="InterPro" id="IPR006564">
    <property type="entry name" value="Znf_PMZ"/>
</dbReference>
<keyword evidence="7" id="KW-1185">Reference proteome</keyword>
<gene>
    <name evidence="6" type="ORF">Ahy_B03g064091</name>
</gene>
<accession>A0A444ZYR5</accession>
<dbReference type="PROSITE" id="PS50966">
    <property type="entry name" value="ZF_SWIM"/>
    <property type="match status" value="1"/>
</dbReference>
<evidence type="ECO:0000256" key="3">
    <source>
        <dbReference type="ARBA" id="ARBA00022833"/>
    </source>
</evidence>
<evidence type="ECO:0000256" key="1">
    <source>
        <dbReference type="ARBA" id="ARBA00022723"/>
    </source>
</evidence>
<dbReference type="GO" id="GO:0008270">
    <property type="term" value="F:zinc ion binding"/>
    <property type="evidence" value="ECO:0007669"/>
    <property type="project" value="UniProtKB-KW"/>
</dbReference>
<dbReference type="InterPro" id="IPR007527">
    <property type="entry name" value="Znf_SWIM"/>
</dbReference>
<reference evidence="6 7" key="1">
    <citation type="submission" date="2019-01" db="EMBL/GenBank/DDBJ databases">
        <title>Sequencing of cultivated peanut Arachis hypogaea provides insights into genome evolution and oil improvement.</title>
        <authorList>
            <person name="Chen X."/>
        </authorList>
    </citation>
    <scope>NUCLEOTIDE SEQUENCE [LARGE SCALE GENOMIC DNA]</scope>
    <source>
        <strain evidence="7">cv. Fuhuasheng</strain>
        <tissue evidence="6">Leaves</tissue>
    </source>
</reference>
<proteinExistence type="predicted"/>
<evidence type="ECO:0000259" key="5">
    <source>
        <dbReference type="PROSITE" id="PS50966"/>
    </source>
</evidence>
<feature type="domain" description="SWIM-type" evidence="5">
    <location>
        <begin position="136"/>
        <end position="172"/>
    </location>
</feature>
<comment type="caution">
    <text evidence="6">The sequence shown here is derived from an EMBL/GenBank/DDBJ whole genome shotgun (WGS) entry which is preliminary data.</text>
</comment>
<name>A0A444ZYR5_ARAHY</name>
<dbReference type="PANTHER" id="PTHR47718:SF13">
    <property type="entry name" value="OS09G0290500 PROTEIN"/>
    <property type="match status" value="1"/>
</dbReference>
<dbReference type="Proteomes" id="UP000289738">
    <property type="component" value="Chromosome B03"/>
</dbReference>
<evidence type="ECO:0000313" key="7">
    <source>
        <dbReference type="Proteomes" id="UP000289738"/>
    </source>
</evidence>
<dbReference type="AlphaFoldDB" id="A0A444ZYR5"/>
<protein>
    <recommendedName>
        <fullName evidence="5">SWIM-type domain-containing protein</fullName>
    </recommendedName>
</protein>
<organism evidence="6 7">
    <name type="scientific">Arachis hypogaea</name>
    <name type="common">Peanut</name>
    <dbReference type="NCBI Taxonomy" id="3818"/>
    <lineage>
        <taxon>Eukaryota</taxon>
        <taxon>Viridiplantae</taxon>
        <taxon>Streptophyta</taxon>
        <taxon>Embryophyta</taxon>
        <taxon>Tracheophyta</taxon>
        <taxon>Spermatophyta</taxon>
        <taxon>Magnoliopsida</taxon>
        <taxon>eudicotyledons</taxon>
        <taxon>Gunneridae</taxon>
        <taxon>Pentapetalae</taxon>
        <taxon>rosids</taxon>
        <taxon>fabids</taxon>
        <taxon>Fabales</taxon>
        <taxon>Fabaceae</taxon>
        <taxon>Papilionoideae</taxon>
        <taxon>50 kb inversion clade</taxon>
        <taxon>dalbergioids sensu lato</taxon>
        <taxon>Dalbergieae</taxon>
        <taxon>Pterocarpus clade</taxon>
        <taxon>Arachis</taxon>
    </lineage>
</organism>
<sequence length="244" mass="28406">MTFKTLEEAGKFYKDYSKLANFSTKIRNTTRKGDEIKNQLITCTTQRNLTRDEPCRLELVYKRSIRQKNGFVTKSVLEAISGFQVTEHVYSHEKFRKIQAQFRGKVNCITRSMHSTLGFTTYEVVEQVSNSIFNKFFVIYDAVSREVKCQCLLFESKGILCHHSLSVLSFERVDKVAPKCILEHEPLLEPRSKRFDDLVFRSHNIREFALESNKSSLSHEDMRLSDVNNLQSPSHVRTRGRPKN</sequence>
<evidence type="ECO:0000256" key="2">
    <source>
        <dbReference type="ARBA" id="ARBA00022771"/>
    </source>
</evidence>
<keyword evidence="1" id="KW-0479">Metal-binding</keyword>
<keyword evidence="3" id="KW-0862">Zinc</keyword>
<keyword evidence="2 4" id="KW-0863">Zinc-finger</keyword>
<evidence type="ECO:0000313" key="6">
    <source>
        <dbReference type="EMBL" id="RYR19328.1"/>
    </source>
</evidence>
<dbReference type="PANTHER" id="PTHR47718">
    <property type="entry name" value="OS01G0519700 PROTEIN"/>
    <property type="match status" value="1"/>
</dbReference>
<dbReference type="EMBL" id="SDMP01000013">
    <property type="protein sequence ID" value="RYR19328.1"/>
    <property type="molecule type" value="Genomic_DNA"/>
</dbReference>